<dbReference type="PANTHER" id="PTHR22726">
    <property type="entry name" value="METALLOENDOPEPTIDASE OMA1"/>
    <property type="match status" value="1"/>
</dbReference>
<comment type="caution">
    <text evidence="9">The sequence shown here is derived from an EMBL/GenBank/DDBJ whole genome shotgun (WGS) entry which is preliminary data.</text>
</comment>
<evidence type="ECO:0000256" key="6">
    <source>
        <dbReference type="RuleBase" id="RU003983"/>
    </source>
</evidence>
<evidence type="ECO:0000256" key="5">
    <source>
        <dbReference type="ARBA" id="ARBA00023049"/>
    </source>
</evidence>
<keyword evidence="4 6" id="KW-0862">Zinc</keyword>
<name>A0A7W8U6W8_9HYPH</name>
<dbReference type="GO" id="GO:0046872">
    <property type="term" value="F:metal ion binding"/>
    <property type="evidence" value="ECO:0007669"/>
    <property type="project" value="UniProtKB-KW"/>
</dbReference>
<organism evidence="9 10">
    <name type="scientific">Rhizobium giardinii</name>
    <dbReference type="NCBI Taxonomy" id="56731"/>
    <lineage>
        <taxon>Bacteria</taxon>
        <taxon>Pseudomonadati</taxon>
        <taxon>Pseudomonadota</taxon>
        <taxon>Alphaproteobacteria</taxon>
        <taxon>Hyphomicrobiales</taxon>
        <taxon>Rhizobiaceae</taxon>
        <taxon>Rhizobium/Agrobacterium group</taxon>
        <taxon>Rhizobium</taxon>
    </lineage>
</organism>
<dbReference type="CDD" id="cd07332">
    <property type="entry name" value="M48C_Oma1_like"/>
    <property type="match status" value="1"/>
</dbReference>
<dbReference type="GO" id="GO:0004222">
    <property type="term" value="F:metalloendopeptidase activity"/>
    <property type="evidence" value="ECO:0007669"/>
    <property type="project" value="InterPro"/>
</dbReference>
<evidence type="ECO:0000259" key="7">
    <source>
        <dbReference type="Pfam" id="PF01435"/>
    </source>
</evidence>
<feature type="domain" description="Peptidase M48" evidence="7">
    <location>
        <begin position="166"/>
        <end position="343"/>
    </location>
</feature>
<feature type="domain" description="DUF7092" evidence="8">
    <location>
        <begin position="9"/>
        <end position="87"/>
    </location>
</feature>
<sequence length="355" mass="38047">MASDEPLCRGDWHPRSSSRSVPARLVLKDEQIAAVAEEGEEAALASAAFPLLEISARVGSIPRRVEFPDGSLFETTDNDAIDRLLLARGHRRAGLVHGLERCHPRLLLFVAAVFVLSGLVYRYALPVLVEIAVAVTPPVLPRLMSVSTLETLDRTVLDETRLDEAKKRAISEGFARIAAQSARGASAYTLNFREGGAIGPNAFALPDGTLIITDELVELAGGDTEMLVGVLAHEIGHVELEHSLRQIYRAAGMAGLIMLIAGDVGDSVEDLLVQGGGLVALSYSRAAETAADRHSVELMEKAGYDPTAIARFFDILEKKLGDTSGTNILSTHPGTPERKKAILDFTASLGRQTPN</sequence>
<dbReference type="Pfam" id="PF01435">
    <property type="entry name" value="Peptidase_M48"/>
    <property type="match status" value="1"/>
</dbReference>
<keyword evidence="1 6" id="KW-0645">Protease</keyword>
<dbReference type="InterPro" id="IPR051156">
    <property type="entry name" value="Mito/Outer_Membr_Metalloprot"/>
</dbReference>
<comment type="similarity">
    <text evidence="6">Belongs to the peptidase M48 family.</text>
</comment>
<keyword evidence="5 6" id="KW-0482">Metalloprotease</keyword>
<protein>
    <submittedName>
        <fullName evidence="9">Zn-dependent protease with chaperone function</fullName>
    </submittedName>
</protein>
<dbReference type="Gene3D" id="3.30.2010.10">
    <property type="entry name" value="Metalloproteases ('zincins'), catalytic domain"/>
    <property type="match status" value="1"/>
</dbReference>
<reference evidence="9 10" key="1">
    <citation type="submission" date="2020-08" db="EMBL/GenBank/DDBJ databases">
        <title>Genomic Encyclopedia of Type Strains, Phase IV (KMG-V): Genome sequencing to study the core and pangenomes of soil and plant-associated prokaryotes.</title>
        <authorList>
            <person name="Whitman W."/>
        </authorList>
    </citation>
    <scope>NUCLEOTIDE SEQUENCE [LARGE SCALE GENOMIC DNA]</scope>
    <source>
        <strain evidence="9 10">SEMIA 4084</strain>
    </source>
</reference>
<dbReference type="InterPro" id="IPR055518">
    <property type="entry name" value="DUF7092"/>
</dbReference>
<dbReference type="RefSeq" id="WP_018324243.1">
    <property type="nucleotide sequence ID" value="NZ_JACHBK010000001.1"/>
</dbReference>
<evidence type="ECO:0000256" key="1">
    <source>
        <dbReference type="ARBA" id="ARBA00022670"/>
    </source>
</evidence>
<evidence type="ECO:0000313" key="9">
    <source>
        <dbReference type="EMBL" id="MBB5533939.1"/>
    </source>
</evidence>
<evidence type="ECO:0000256" key="3">
    <source>
        <dbReference type="ARBA" id="ARBA00022801"/>
    </source>
</evidence>
<accession>A0A7W8U6W8</accession>
<dbReference type="PANTHER" id="PTHR22726:SF1">
    <property type="entry name" value="METALLOENDOPEPTIDASE OMA1, MITOCHONDRIAL"/>
    <property type="match status" value="1"/>
</dbReference>
<comment type="cofactor">
    <cofactor evidence="6">
        <name>Zn(2+)</name>
        <dbReference type="ChEBI" id="CHEBI:29105"/>
    </cofactor>
    <text evidence="6">Binds 1 zinc ion per subunit.</text>
</comment>
<keyword evidence="2" id="KW-0479">Metal-binding</keyword>
<evidence type="ECO:0000256" key="4">
    <source>
        <dbReference type="ARBA" id="ARBA00022833"/>
    </source>
</evidence>
<dbReference type="EMBL" id="JACHBK010000001">
    <property type="protein sequence ID" value="MBB5533939.1"/>
    <property type="molecule type" value="Genomic_DNA"/>
</dbReference>
<dbReference type="GO" id="GO:0051603">
    <property type="term" value="P:proteolysis involved in protein catabolic process"/>
    <property type="evidence" value="ECO:0007669"/>
    <property type="project" value="TreeGrafter"/>
</dbReference>
<proteinExistence type="inferred from homology"/>
<keyword evidence="10" id="KW-1185">Reference proteome</keyword>
<evidence type="ECO:0000256" key="2">
    <source>
        <dbReference type="ARBA" id="ARBA00022723"/>
    </source>
</evidence>
<dbReference type="AlphaFoldDB" id="A0A7W8U6W8"/>
<dbReference type="Pfam" id="PF23368">
    <property type="entry name" value="DUF7092"/>
    <property type="match status" value="1"/>
</dbReference>
<keyword evidence="3 6" id="KW-0378">Hydrolase</keyword>
<gene>
    <name evidence="9" type="ORF">GGD55_000600</name>
</gene>
<dbReference type="GO" id="GO:0016020">
    <property type="term" value="C:membrane"/>
    <property type="evidence" value="ECO:0007669"/>
    <property type="project" value="TreeGrafter"/>
</dbReference>
<evidence type="ECO:0000259" key="8">
    <source>
        <dbReference type="Pfam" id="PF23368"/>
    </source>
</evidence>
<evidence type="ECO:0000313" key="10">
    <source>
        <dbReference type="Proteomes" id="UP000585507"/>
    </source>
</evidence>
<dbReference type="Proteomes" id="UP000585507">
    <property type="component" value="Unassembled WGS sequence"/>
</dbReference>
<dbReference type="InterPro" id="IPR001915">
    <property type="entry name" value="Peptidase_M48"/>
</dbReference>